<dbReference type="NCBIfam" id="TIGR02677">
    <property type="entry name" value="TIGR02677 family protein"/>
    <property type="match status" value="1"/>
</dbReference>
<reference evidence="1 2" key="1">
    <citation type="submission" date="2020-03" db="EMBL/GenBank/DDBJ databases">
        <title>Soil Listeria distribution.</title>
        <authorList>
            <person name="Liao J."/>
            <person name="Wiedmann M."/>
        </authorList>
    </citation>
    <scope>NUCLEOTIDE SEQUENCE [LARGE SCALE GENOMIC DNA]</scope>
    <source>
        <strain evidence="1 2">FSL L7-1547</strain>
    </source>
</reference>
<name>A0A7X0XE00_9LIST</name>
<accession>A0A7X0XE00</accession>
<protein>
    <submittedName>
        <fullName evidence="1">TIGR02677 family protein</fullName>
    </submittedName>
</protein>
<comment type="caution">
    <text evidence="1">The sequence shown here is derived from an EMBL/GenBank/DDBJ whole genome shotgun (WGS) entry which is preliminary data.</text>
</comment>
<dbReference type="InterPro" id="IPR013493">
    <property type="entry name" value="CHP02677"/>
</dbReference>
<organism evidence="1 2">
    <name type="scientific">Listeria booriae</name>
    <dbReference type="NCBI Taxonomy" id="1552123"/>
    <lineage>
        <taxon>Bacteria</taxon>
        <taxon>Bacillati</taxon>
        <taxon>Bacillota</taxon>
        <taxon>Bacilli</taxon>
        <taxon>Bacillales</taxon>
        <taxon>Listeriaceae</taxon>
        <taxon>Listeria</taxon>
    </lineage>
</organism>
<sequence>MSRISRNIEDYRKVSEASYLVADQNVTRYRIILRFFFVEHERMRDYLYPNEIFDHVKSIQGMEKYEEQELKQDLESLVKWKNIVPTQEVQNPRTIAEFNKKSFRYQISPYTVQIERMLIELERIGNEFQGSLDKRPFEKLLFSLRHFLEDNKLPLLEKWTDLIALFKIIRTNTADYLAYISSTNAEEQMQKDSFLVYKDKFVAYLRDFIVGSHQTALKIQLTLQKCDSKQLEACFCQLSEEPEYAPRFEQDQFDSEEKKAELYEIWDNLMMWFLDTGGQTCEYTILQRRTDEAIKKITRNIRRLGERHQRHISRKQDYLHLAKWFAEETDLMEAHKRAALTFGIANVRHYFTELAVTADMYAELWDLIPDWFEVKPRLREYREKTRPTSFVSNKAEETLTKKHYLLELKETERKMRGYVSDGKIDISKMTYIDSGVRKILLRWVSAAMLDESKVVRTEFGNRVIVQVDETERINIHSDDGVMNVPKLLFTFDDKEGQHGG</sequence>
<dbReference type="EMBL" id="JAASTX010000009">
    <property type="protein sequence ID" value="MBC1491966.1"/>
    <property type="molecule type" value="Genomic_DNA"/>
</dbReference>
<evidence type="ECO:0000313" key="1">
    <source>
        <dbReference type="EMBL" id="MBC1491966.1"/>
    </source>
</evidence>
<gene>
    <name evidence="1" type="ORF">HCI99_08985</name>
</gene>
<dbReference type="AlphaFoldDB" id="A0A7X0XE00"/>
<dbReference type="Pfam" id="PF09660">
    <property type="entry name" value="DUF2397"/>
    <property type="match status" value="1"/>
</dbReference>
<dbReference type="RefSeq" id="WP_185417471.1">
    <property type="nucleotide sequence ID" value="NZ_JAASTX010000009.1"/>
</dbReference>
<dbReference type="Proteomes" id="UP000533953">
    <property type="component" value="Unassembled WGS sequence"/>
</dbReference>
<proteinExistence type="predicted"/>
<evidence type="ECO:0000313" key="2">
    <source>
        <dbReference type="Proteomes" id="UP000533953"/>
    </source>
</evidence>